<dbReference type="GO" id="GO:0009986">
    <property type="term" value="C:cell surface"/>
    <property type="evidence" value="ECO:0007669"/>
    <property type="project" value="TreeGrafter"/>
</dbReference>
<dbReference type="PANTHER" id="PTHR31983:SF0">
    <property type="entry name" value="GLUCAN ENDO-1,3-BETA-D-GLUCOSIDASE 2"/>
    <property type="match status" value="1"/>
</dbReference>
<evidence type="ECO:0000256" key="9">
    <source>
        <dbReference type="SAM" id="MobiDB-lite"/>
    </source>
</evidence>
<dbReference type="GO" id="GO:0042973">
    <property type="term" value="F:glucan endo-1,3-beta-D-glucosidase activity"/>
    <property type="evidence" value="ECO:0007669"/>
    <property type="project" value="UniProtKB-EC"/>
</dbReference>
<comment type="similarity">
    <text evidence="2">Belongs to the glycosyl hydrolase 81 family.</text>
</comment>
<dbReference type="Gene3D" id="2.70.98.30">
    <property type="entry name" value="Golgi alpha-mannosidase II, domain 4"/>
    <property type="match status" value="1"/>
</dbReference>
<keyword evidence="4 12" id="KW-0378">Hydrolase</keyword>
<dbReference type="PROSITE" id="PS52008">
    <property type="entry name" value="GH81"/>
    <property type="match status" value="1"/>
</dbReference>
<evidence type="ECO:0000259" key="11">
    <source>
        <dbReference type="Pfam" id="PF17652"/>
    </source>
</evidence>
<name>A0A8K0SRV6_9HYPO</name>
<keyword evidence="13" id="KW-1185">Reference proteome</keyword>
<feature type="region of interest" description="Disordered" evidence="9">
    <location>
        <begin position="1"/>
        <end position="33"/>
    </location>
</feature>
<dbReference type="GO" id="GO:0052861">
    <property type="term" value="F:endo-1,3(4)-beta-glucanase activity"/>
    <property type="evidence" value="ECO:0007669"/>
    <property type="project" value="InterPro"/>
</dbReference>
<dbReference type="PANTHER" id="PTHR31983">
    <property type="entry name" value="ENDO-1,3(4)-BETA-GLUCANASE 1"/>
    <property type="match status" value="1"/>
</dbReference>
<protein>
    <recommendedName>
        <fullName evidence="3">glucan endo-1,3-beta-D-glucosidase</fullName>
        <ecNumber evidence="3">3.2.1.39</ecNumber>
    </recommendedName>
</protein>
<dbReference type="GO" id="GO:0071555">
    <property type="term" value="P:cell wall organization"/>
    <property type="evidence" value="ECO:0007669"/>
    <property type="project" value="UniProtKB-KW"/>
</dbReference>
<keyword evidence="7" id="KW-0961">Cell wall biogenesis/degradation</keyword>
<proteinExistence type="inferred from homology"/>
<dbReference type="AlphaFoldDB" id="A0A8K0SRV6"/>
<dbReference type="Proteomes" id="UP000813444">
    <property type="component" value="Unassembled WGS sequence"/>
</dbReference>
<evidence type="ECO:0000256" key="6">
    <source>
        <dbReference type="ARBA" id="ARBA00023295"/>
    </source>
</evidence>
<evidence type="ECO:0000256" key="4">
    <source>
        <dbReference type="ARBA" id="ARBA00022801"/>
    </source>
</evidence>
<keyword evidence="6" id="KW-0326">Glycosidase</keyword>
<evidence type="ECO:0000256" key="3">
    <source>
        <dbReference type="ARBA" id="ARBA00012780"/>
    </source>
</evidence>
<feature type="domain" description="Glycosyl hydrolase family 81 C-terminal" evidence="11">
    <location>
        <begin position="355"/>
        <end position="702"/>
    </location>
</feature>
<sequence>MSRNDIFATPISFHSPPSVLQHRRDHPVPRKGILSKGPLQTNKFYSNFHLGDQLSPAYTFPYSISWAGGKGVSKGWGLACSHIEAHQRVFGPEKYNGAAAYFCNPIGIHSMIISATELGPQTQISLDSITAFSARLLISRDDESQPSIAFPMVQGMPYVTAQFTGSSPLIQSGVFWKTVTRATASPKPHVTKYTFHLEDGTTWRLYGWRTKGDELDLRVTSNGRAVANGPFYGIIQICKDPKTPGSENLLDDGAAVFPLTLTLSGHTSGPQGTYSFNFVRGGHGTGNLYMYALPHHVESFTPATKSRLQPIRLQSTTKGMATLIKGTIWTMVETKLPIDMGFEPWDPKEGSVKGLSRHAKSLIRGAAAHEISQDMISQCNLNSMYFSGKALAKFAIILYVINDLIGDHTLMKTGLGQLKAAFATFAANQQQHPLVYDSAWGGVVSSASYTTGDPHIDFGNSYYNDHHFHYGYHILAAAYIGHLDLRWMKENKEYVNTLVRDIANPSSDDKYFPMWRNFDWYHGHSWAHGLYASWDGKESSSEDAMHAYAIKMWGKVSGDAEMEARGNLLLSVLARSLRHYYLYQNDNVVQPKEFIGNKAAGIVFEGKIDHTTFFSPDIEAIQGIHMIPILPSTPFIRAPKFVREEWDAYFSGGRIDKAGSAWKSIIYGSFATVEPKKAWRFFSSKEFESSWLDGGASLTWLLAYSADNKDANGGLATSLMTYAARTLDMNRLSLI</sequence>
<feature type="domain" description="Glycosyl hydrolase family 81 N-terminal" evidence="10">
    <location>
        <begin position="26"/>
        <end position="347"/>
    </location>
</feature>
<evidence type="ECO:0000256" key="5">
    <source>
        <dbReference type="ARBA" id="ARBA00023277"/>
    </source>
</evidence>
<evidence type="ECO:0000256" key="1">
    <source>
        <dbReference type="ARBA" id="ARBA00000382"/>
    </source>
</evidence>
<dbReference type="InterPro" id="IPR040451">
    <property type="entry name" value="GH81_N"/>
</dbReference>
<evidence type="ECO:0000256" key="7">
    <source>
        <dbReference type="ARBA" id="ARBA00023316"/>
    </source>
</evidence>
<dbReference type="InterPro" id="IPR040720">
    <property type="entry name" value="GH81_C"/>
</dbReference>
<dbReference type="EMBL" id="JAGPNK010000010">
    <property type="protein sequence ID" value="KAH7312372.1"/>
    <property type="molecule type" value="Genomic_DNA"/>
</dbReference>
<dbReference type="Pfam" id="PF17652">
    <property type="entry name" value="Glyco_hydro81C"/>
    <property type="match status" value="1"/>
</dbReference>
<reference evidence="12" key="1">
    <citation type="journal article" date="2021" name="Nat. Commun.">
        <title>Genetic determinants of endophytism in the Arabidopsis root mycobiome.</title>
        <authorList>
            <person name="Mesny F."/>
            <person name="Miyauchi S."/>
            <person name="Thiergart T."/>
            <person name="Pickel B."/>
            <person name="Atanasova L."/>
            <person name="Karlsson M."/>
            <person name="Huettel B."/>
            <person name="Barry K.W."/>
            <person name="Haridas S."/>
            <person name="Chen C."/>
            <person name="Bauer D."/>
            <person name="Andreopoulos W."/>
            <person name="Pangilinan J."/>
            <person name="LaButti K."/>
            <person name="Riley R."/>
            <person name="Lipzen A."/>
            <person name="Clum A."/>
            <person name="Drula E."/>
            <person name="Henrissat B."/>
            <person name="Kohler A."/>
            <person name="Grigoriev I.V."/>
            <person name="Martin F.M."/>
            <person name="Hacquard S."/>
        </authorList>
    </citation>
    <scope>NUCLEOTIDE SEQUENCE</scope>
    <source>
        <strain evidence="12">MPI-CAGE-CH-0235</strain>
    </source>
</reference>
<dbReference type="GO" id="GO:0000272">
    <property type="term" value="P:polysaccharide catabolic process"/>
    <property type="evidence" value="ECO:0007669"/>
    <property type="project" value="UniProtKB-KW"/>
</dbReference>
<evidence type="ECO:0000313" key="12">
    <source>
        <dbReference type="EMBL" id="KAH7312372.1"/>
    </source>
</evidence>
<comment type="caution">
    <text evidence="12">The sequence shown here is derived from an EMBL/GenBank/DDBJ whole genome shotgun (WGS) entry which is preliminary data.</text>
</comment>
<evidence type="ECO:0000256" key="8">
    <source>
        <dbReference type="ARBA" id="ARBA00023326"/>
    </source>
</evidence>
<dbReference type="Gene3D" id="1.10.287.1170">
    <property type="entry name" value="glycoside hydrolase family 81 endo-[beta] glucanase"/>
    <property type="match status" value="1"/>
</dbReference>
<accession>A0A8K0SRV6</accession>
<dbReference type="FunFam" id="1.10.287.1170:FF:000001">
    <property type="entry name" value="Endo-1,3-beta-glucanase Engl1"/>
    <property type="match status" value="1"/>
</dbReference>
<evidence type="ECO:0000259" key="10">
    <source>
        <dbReference type="Pfam" id="PF03639"/>
    </source>
</evidence>
<keyword evidence="5" id="KW-0119">Carbohydrate metabolism</keyword>
<evidence type="ECO:0000256" key="2">
    <source>
        <dbReference type="ARBA" id="ARBA00010730"/>
    </source>
</evidence>
<comment type="catalytic activity">
    <reaction evidence="1">
        <text>Hydrolysis of (1-&gt;3)-beta-D-glucosidic linkages in (1-&gt;3)-beta-D-glucans.</text>
        <dbReference type="EC" id="3.2.1.39"/>
    </reaction>
</comment>
<keyword evidence="8" id="KW-0624">Polysaccharide degradation</keyword>
<dbReference type="Pfam" id="PF03639">
    <property type="entry name" value="Glyco_hydro_81"/>
    <property type="match status" value="1"/>
</dbReference>
<dbReference type="OrthoDB" id="4473401at2759"/>
<dbReference type="EC" id="3.2.1.39" evidence="3"/>
<dbReference type="InterPro" id="IPR005200">
    <property type="entry name" value="Endo-beta-glucanase"/>
</dbReference>
<evidence type="ECO:0000313" key="13">
    <source>
        <dbReference type="Proteomes" id="UP000813444"/>
    </source>
</evidence>
<gene>
    <name evidence="12" type="ORF">B0I35DRAFT_411103</name>
</gene>
<organism evidence="12 13">
    <name type="scientific">Stachybotrys elegans</name>
    <dbReference type="NCBI Taxonomy" id="80388"/>
    <lineage>
        <taxon>Eukaryota</taxon>
        <taxon>Fungi</taxon>
        <taxon>Dikarya</taxon>
        <taxon>Ascomycota</taxon>
        <taxon>Pezizomycotina</taxon>
        <taxon>Sordariomycetes</taxon>
        <taxon>Hypocreomycetidae</taxon>
        <taxon>Hypocreales</taxon>
        <taxon>Stachybotryaceae</taxon>
        <taxon>Stachybotrys</taxon>
    </lineage>
</organism>